<feature type="compositionally biased region" description="Basic and acidic residues" evidence="2">
    <location>
        <begin position="43"/>
        <end position="53"/>
    </location>
</feature>
<evidence type="ECO:0000313" key="5">
    <source>
        <dbReference type="Proteomes" id="UP001595462"/>
    </source>
</evidence>
<feature type="compositionally biased region" description="Polar residues" evidence="2">
    <location>
        <begin position="29"/>
        <end position="42"/>
    </location>
</feature>
<evidence type="ECO:0008006" key="6">
    <source>
        <dbReference type="Google" id="ProtNLM"/>
    </source>
</evidence>
<feature type="coiled-coil region" evidence="1">
    <location>
        <begin position="96"/>
        <end position="123"/>
    </location>
</feature>
<dbReference type="RefSeq" id="WP_380690979.1">
    <property type="nucleotide sequence ID" value="NZ_JBHRSS010000008.1"/>
</dbReference>
<feature type="region of interest" description="Disordered" evidence="2">
    <location>
        <begin position="126"/>
        <end position="204"/>
    </location>
</feature>
<keyword evidence="1" id="KW-0175">Coiled coil</keyword>
<organism evidence="4 5">
    <name type="scientific">Salinisphaera aquimarina</name>
    <dbReference type="NCBI Taxonomy" id="2094031"/>
    <lineage>
        <taxon>Bacteria</taxon>
        <taxon>Pseudomonadati</taxon>
        <taxon>Pseudomonadota</taxon>
        <taxon>Gammaproteobacteria</taxon>
        <taxon>Salinisphaerales</taxon>
        <taxon>Salinisphaeraceae</taxon>
        <taxon>Salinisphaera</taxon>
    </lineage>
</organism>
<protein>
    <recommendedName>
        <fullName evidence="6">Secreted protein</fullName>
    </recommendedName>
</protein>
<keyword evidence="3" id="KW-0732">Signal</keyword>
<gene>
    <name evidence="4" type="ORF">ACFOSU_16255</name>
</gene>
<feature type="region of interest" description="Disordered" evidence="2">
    <location>
        <begin position="23"/>
        <end position="84"/>
    </location>
</feature>
<evidence type="ECO:0000256" key="2">
    <source>
        <dbReference type="SAM" id="MobiDB-lite"/>
    </source>
</evidence>
<evidence type="ECO:0000256" key="1">
    <source>
        <dbReference type="SAM" id="Coils"/>
    </source>
</evidence>
<dbReference type="Proteomes" id="UP001595462">
    <property type="component" value="Unassembled WGS sequence"/>
</dbReference>
<comment type="caution">
    <text evidence="4">The sequence shown here is derived from an EMBL/GenBank/DDBJ whole genome shotgun (WGS) entry which is preliminary data.</text>
</comment>
<reference evidence="5" key="1">
    <citation type="journal article" date="2019" name="Int. J. Syst. Evol. Microbiol.">
        <title>The Global Catalogue of Microorganisms (GCM) 10K type strain sequencing project: providing services to taxonomists for standard genome sequencing and annotation.</title>
        <authorList>
            <consortium name="The Broad Institute Genomics Platform"/>
            <consortium name="The Broad Institute Genome Sequencing Center for Infectious Disease"/>
            <person name="Wu L."/>
            <person name="Ma J."/>
        </authorList>
    </citation>
    <scope>NUCLEOTIDE SEQUENCE [LARGE SCALE GENOMIC DNA]</scope>
    <source>
        <strain evidence="5">KCTC 52640</strain>
    </source>
</reference>
<evidence type="ECO:0000313" key="4">
    <source>
        <dbReference type="EMBL" id="MFC3105428.1"/>
    </source>
</evidence>
<feature type="compositionally biased region" description="Low complexity" evidence="2">
    <location>
        <begin position="178"/>
        <end position="194"/>
    </location>
</feature>
<feature type="region of interest" description="Disordered" evidence="2">
    <location>
        <begin position="281"/>
        <end position="300"/>
    </location>
</feature>
<evidence type="ECO:0000256" key="3">
    <source>
        <dbReference type="SAM" id="SignalP"/>
    </source>
</evidence>
<feature type="chain" id="PRO_5047263453" description="Secreted protein" evidence="3">
    <location>
        <begin position="21"/>
        <end position="390"/>
    </location>
</feature>
<feature type="compositionally biased region" description="Polar residues" evidence="2">
    <location>
        <begin position="131"/>
        <end position="145"/>
    </location>
</feature>
<proteinExistence type="predicted"/>
<name>A0ABV7ERN0_9GAMM</name>
<sequence length="390" mass="40849">MRHRTLSIALLIAASLTPIAGCSDHDESANTPDQNSDLAADQTTDHAGNRSHNDSPIPVNDPNASDKSEVTAAASKPKPPAPDRVRQLAQQIATIKQTHQKRLNDQARRIDALEQQVAALTKRLQRLPQPAAQTDSDGQSPQADSTPAPGAVSPQAGGNDATDGGNKDTSADDADVGDANAPSDDASPAAGPVSGENIVKNCPNSGGSDQQFDVFFQAVNADALDAAADQVKSAGISDWFARARMRRLFVGRYGNCPLAAHRRADVHQRTGLALNIRAVTPRRTSATHSRARDYGAQGHGASAVRRAATQAIRPPVATDAPFAIVGVEVRGTHHFLGVGPQGAARLSGVSWLTPGDAYGTWTLRAIRTNAGTATFTHDGRTVAVALPRRG</sequence>
<dbReference type="EMBL" id="JBHRSS010000008">
    <property type="protein sequence ID" value="MFC3105428.1"/>
    <property type="molecule type" value="Genomic_DNA"/>
</dbReference>
<keyword evidence="5" id="KW-1185">Reference proteome</keyword>
<accession>A0ABV7ERN0</accession>
<feature type="signal peptide" evidence="3">
    <location>
        <begin position="1"/>
        <end position="20"/>
    </location>
</feature>